<gene>
    <name evidence="2" type="ORF">VTK73DRAFT_8925</name>
</gene>
<reference evidence="2 3" key="1">
    <citation type="journal article" date="2024" name="Commun. Biol.">
        <title>Comparative genomic analysis of thermophilic fungi reveals convergent evolutionary adaptations and gene losses.</title>
        <authorList>
            <person name="Steindorff A.S."/>
            <person name="Aguilar-Pontes M.V."/>
            <person name="Robinson A.J."/>
            <person name="Andreopoulos B."/>
            <person name="LaButti K."/>
            <person name="Kuo A."/>
            <person name="Mondo S."/>
            <person name="Riley R."/>
            <person name="Otillar R."/>
            <person name="Haridas S."/>
            <person name="Lipzen A."/>
            <person name="Grimwood J."/>
            <person name="Schmutz J."/>
            <person name="Clum A."/>
            <person name="Reid I.D."/>
            <person name="Moisan M.C."/>
            <person name="Butler G."/>
            <person name="Nguyen T.T.M."/>
            <person name="Dewar K."/>
            <person name="Conant G."/>
            <person name="Drula E."/>
            <person name="Henrissat B."/>
            <person name="Hansel C."/>
            <person name="Singer S."/>
            <person name="Hutchinson M.I."/>
            <person name="de Vries R.P."/>
            <person name="Natvig D.O."/>
            <person name="Powell A.J."/>
            <person name="Tsang A."/>
            <person name="Grigoriev I.V."/>
        </authorList>
    </citation>
    <scope>NUCLEOTIDE SEQUENCE [LARGE SCALE GENOMIC DNA]</scope>
    <source>
        <strain evidence="2 3">ATCC 24622</strain>
    </source>
</reference>
<dbReference type="EMBL" id="JAZHXJ010000696">
    <property type="protein sequence ID" value="KAL1853583.1"/>
    <property type="molecule type" value="Genomic_DNA"/>
</dbReference>
<name>A0ABR3W5L7_9PEZI</name>
<protein>
    <submittedName>
        <fullName evidence="2">Uncharacterized protein</fullName>
    </submittedName>
</protein>
<evidence type="ECO:0000313" key="2">
    <source>
        <dbReference type="EMBL" id="KAL1853583.1"/>
    </source>
</evidence>
<accession>A0ABR3W5L7</accession>
<feature type="compositionally biased region" description="Basic and acidic residues" evidence="1">
    <location>
        <begin position="11"/>
        <end position="20"/>
    </location>
</feature>
<dbReference type="Proteomes" id="UP001586593">
    <property type="component" value="Unassembled WGS sequence"/>
</dbReference>
<feature type="region of interest" description="Disordered" evidence="1">
    <location>
        <begin position="1"/>
        <end position="20"/>
    </location>
</feature>
<evidence type="ECO:0000313" key="3">
    <source>
        <dbReference type="Proteomes" id="UP001586593"/>
    </source>
</evidence>
<comment type="caution">
    <text evidence="2">The sequence shown here is derived from an EMBL/GenBank/DDBJ whole genome shotgun (WGS) entry which is preliminary data.</text>
</comment>
<sequence length="188" mass="21425">MRARTSPGGRTKREPARGRQGVRELRSFWFGYCRTRRCVHIDHRPPGNMDVVRLRHPESRPRAPCTTMASSWRQPREDVARRCGIWAPNSPLHPNATASDMAWLPRLANTHRTTPRRARCCLPKVYTWRRSPLFLGRAGPIQHEIITIVMIKRKRLLGPSHGLTTEACFSAFLHASGRRLALSAGPSH</sequence>
<proteinExistence type="predicted"/>
<organism evidence="2 3">
    <name type="scientific">Phialemonium thermophilum</name>
    <dbReference type="NCBI Taxonomy" id="223376"/>
    <lineage>
        <taxon>Eukaryota</taxon>
        <taxon>Fungi</taxon>
        <taxon>Dikarya</taxon>
        <taxon>Ascomycota</taxon>
        <taxon>Pezizomycotina</taxon>
        <taxon>Sordariomycetes</taxon>
        <taxon>Sordariomycetidae</taxon>
        <taxon>Cephalothecales</taxon>
        <taxon>Cephalothecaceae</taxon>
        <taxon>Phialemonium</taxon>
    </lineage>
</organism>
<keyword evidence="3" id="KW-1185">Reference proteome</keyword>
<evidence type="ECO:0000256" key="1">
    <source>
        <dbReference type="SAM" id="MobiDB-lite"/>
    </source>
</evidence>